<dbReference type="InterPro" id="IPR036271">
    <property type="entry name" value="Tet_transcr_reg_TetR-rel_C_sf"/>
</dbReference>
<evidence type="ECO:0000256" key="2">
    <source>
        <dbReference type="PROSITE-ProRule" id="PRU00335"/>
    </source>
</evidence>
<dbReference type="AlphaFoldDB" id="B9DXW6"/>
<name>B9DXW6_CLOK1</name>
<feature type="transmembrane region" description="Helical" evidence="3">
    <location>
        <begin position="147"/>
        <end position="167"/>
    </location>
</feature>
<keyword evidence="3" id="KW-0812">Transmembrane</keyword>
<dbReference type="InterPro" id="IPR013570">
    <property type="entry name" value="Tscrpt_reg_YsiA_C"/>
</dbReference>
<dbReference type="Proteomes" id="UP000007969">
    <property type="component" value="Chromosome"/>
</dbReference>
<dbReference type="KEGG" id="ckr:CKR_0040"/>
<proteinExistence type="predicted"/>
<sequence length="193" mass="22400">MVFVNNTKRIIFESAIKIFSKNGYNGATMDAIAADASVAKGTLYYHFKSKEEIFKYIVEKGMNVLIEKIEIDSKKEKNALDKIKILCKAQWGLVYENRDFIKVVMSQLWGQEIRQLELREYIRSYIIYIQNYLKQCMKEGSIKKCDSLFLAYTLFGTICSVAVYELLNEDKKDLDDMIENLMSHILDGIKKGE</sequence>
<protein>
    <recommendedName>
        <fullName evidence="4">HTH tetR-type domain-containing protein</fullName>
    </recommendedName>
</protein>
<evidence type="ECO:0000313" key="6">
    <source>
        <dbReference type="Proteomes" id="UP000007969"/>
    </source>
</evidence>
<dbReference type="HOGENOM" id="CLU_069356_12_2_9"/>
<dbReference type="PROSITE" id="PS50977">
    <property type="entry name" value="HTH_TETR_2"/>
    <property type="match status" value="1"/>
</dbReference>
<dbReference type="PANTHER" id="PTHR43479:SF11">
    <property type="entry name" value="ACREF_ENVCD OPERON REPRESSOR-RELATED"/>
    <property type="match status" value="1"/>
</dbReference>
<dbReference type="InterPro" id="IPR001647">
    <property type="entry name" value="HTH_TetR"/>
</dbReference>
<evidence type="ECO:0000259" key="4">
    <source>
        <dbReference type="PROSITE" id="PS50977"/>
    </source>
</evidence>
<gene>
    <name evidence="5" type="ordered locus">CKR_0040</name>
</gene>
<feature type="domain" description="HTH tetR-type" evidence="4">
    <location>
        <begin position="5"/>
        <end position="65"/>
    </location>
</feature>
<dbReference type="InterPro" id="IPR023772">
    <property type="entry name" value="DNA-bd_HTH_TetR-type_CS"/>
</dbReference>
<organism evidence="5 6">
    <name type="scientific">Clostridium kluyveri (strain NBRC 12016)</name>
    <dbReference type="NCBI Taxonomy" id="583346"/>
    <lineage>
        <taxon>Bacteria</taxon>
        <taxon>Bacillati</taxon>
        <taxon>Bacillota</taxon>
        <taxon>Clostridia</taxon>
        <taxon>Eubacteriales</taxon>
        <taxon>Clostridiaceae</taxon>
        <taxon>Clostridium</taxon>
    </lineage>
</organism>
<dbReference type="PANTHER" id="PTHR43479">
    <property type="entry name" value="ACREF/ENVCD OPERON REPRESSOR-RELATED"/>
    <property type="match status" value="1"/>
</dbReference>
<dbReference type="InterPro" id="IPR009057">
    <property type="entry name" value="Homeodomain-like_sf"/>
</dbReference>
<dbReference type="Pfam" id="PF00440">
    <property type="entry name" value="TetR_N"/>
    <property type="match status" value="1"/>
</dbReference>
<dbReference type="EMBL" id="AP009049">
    <property type="protein sequence ID" value="BAH05091.1"/>
    <property type="molecule type" value="Genomic_DNA"/>
</dbReference>
<keyword evidence="3" id="KW-0472">Membrane</keyword>
<evidence type="ECO:0000313" key="5">
    <source>
        <dbReference type="EMBL" id="BAH05091.1"/>
    </source>
</evidence>
<accession>B9DXW6</accession>
<dbReference type="InterPro" id="IPR050624">
    <property type="entry name" value="HTH-type_Tx_Regulator"/>
</dbReference>
<dbReference type="SUPFAM" id="SSF48498">
    <property type="entry name" value="Tetracyclin repressor-like, C-terminal domain"/>
    <property type="match status" value="1"/>
</dbReference>
<dbReference type="Gene3D" id="1.10.10.60">
    <property type="entry name" value="Homeodomain-like"/>
    <property type="match status" value="1"/>
</dbReference>
<keyword evidence="1 2" id="KW-0238">DNA-binding</keyword>
<reference evidence="6" key="1">
    <citation type="submission" date="2005-09" db="EMBL/GenBank/DDBJ databases">
        <title>Complete genome sequence of Clostridium kluyveri and comparative genomics of Clostridia species.</title>
        <authorList>
            <person name="Inui M."/>
            <person name="Nonaka H."/>
            <person name="Shinoda Y."/>
            <person name="Ikenaga Y."/>
            <person name="Abe M."/>
            <person name="Naito K."/>
            <person name="Vertes A.A."/>
            <person name="Yukawa H."/>
        </authorList>
    </citation>
    <scope>NUCLEOTIDE SEQUENCE [LARGE SCALE GENOMIC DNA]</scope>
    <source>
        <strain evidence="6">NBRC 12016</strain>
    </source>
</reference>
<feature type="DNA-binding region" description="H-T-H motif" evidence="2">
    <location>
        <begin position="28"/>
        <end position="47"/>
    </location>
</feature>
<keyword evidence="3" id="KW-1133">Transmembrane helix</keyword>
<dbReference type="PRINTS" id="PR00455">
    <property type="entry name" value="HTHTETR"/>
</dbReference>
<dbReference type="GO" id="GO:0003677">
    <property type="term" value="F:DNA binding"/>
    <property type="evidence" value="ECO:0007669"/>
    <property type="project" value="UniProtKB-UniRule"/>
</dbReference>
<dbReference type="Gene3D" id="1.10.357.10">
    <property type="entry name" value="Tetracycline Repressor, domain 2"/>
    <property type="match status" value="1"/>
</dbReference>
<dbReference type="SUPFAM" id="SSF46689">
    <property type="entry name" value="Homeodomain-like"/>
    <property type="match status" value="1"/>
</dbReference>
<evidence type="ECO:0000256" key="1">
    <source>
        <dbReference type="ARBA" id="ARBA00023125"/>
    </source>
</evidence>
<dbReference type="Pfam" id="PF08359">
    <property type="entry name" value="TetR_C_4"/>
    <property type="match status" value="1"/>
</dbReference>
<evidence type="ECO:0000256" key="3">
    <source>
        <dbReference type="SAM" id="Phobius"/>
    </source>
</evidence>
<dbReference type="PROSITE" id="PS01081">
    <property type="entry name" value="HTH_TETR_1"/>
    <property type="match status" value="1"/>
</dbReference>